<feature type="compositionally biased region" description="Polar residues" evidence="1">
    <location>
        <begin position="803"/>
        <end position="815"/>
    </location>
</feature>
<evidence type="ECO:0008006" key="4">
    <source>
        <dbReference type="Google" id="ProtNLM"/>
    </source>
</evidence>
<dbReference type="Proteomes" id="UP000034112">
    <property type="component" value="Unassembled WGS sequence"/>
</dbReference>
<feature type="compositionally biased region" description="Basic and acidic residues" evidence="1">
    <location>
        <begin position="841"/>
        <end position="867"/>
    </location>
</feature>
<gene>
    <name evidence="2" type="ORF">THAR02_03337</name>
</gene>
<dbReference type="EMBL" id="JOKZ01000073">
    <property type="protein sequence ID" value="KKP04577.1"/>
    <property type="molecule type" value="Genomic_DNA"/>
</dbReference>
<evidence type="ECO:0000313" key="3">
    <source>
        <dbReference type="Proteomes" id="UP000034112"/>
    </source>
</evidence>
<sequence>MSVDILSTLSFLINLGLEIKARLDSLDQAAEDLGLLTANLRLLQGVFENPVNGDIVKANLSEFVSILDVLQSIANSCKECAKALDTDLAGAKSAAEKTKRVFKRIWNFGKIPELLAEIQRKAEQLQKIYSAVQAVLLQDIRAQQERATGKEIVKSTPYVGNSVLHGNMLSLDLSTDFASIDQLVGGLMDECKHLQQRLQETILSPDTSAVQQYQTLNPEGASFWRDRFQKDELGASALRYETLYVSWARFLHEVETSFILKKIPTGIAEVGDIDVLRKQGSCYRVDQGGTRRLSTIRPLWLPALRFALDPLQKGYVKPQDYFNLLRDSSLSNALRKLALENSGYGIFVECERDSGDLALPAIIESPADHVGWTSAQIVAVPTPKELGIITERDALNSNSNSLFAALNETSQDIQVYVRYLQTGQIERKSLSRQVRPVGGFSVGAVLSIRYEMESGGYAWSSDLHITEFKACYGGHYVITAGARTMASAIVFSTKPLKNSFDKMLRDDDDFSSSSIPELDCTLLGSSKVFANPPKVGEKIQIEYDGFWYDARVTEVDGDEIEYVDWENQPMQGLNVITEVQEDSQGDGTDSGSFFFPEEQLTLLGKGTRRLWRPWARNRTNYDIRPYRCFHIGDTIEAPVMYPDFRFHYHVTSRSQLYFPARIVDVQGDQYVVEFSPALSVHGWWLGRMPKGEQVDLMPGSGIKVENPLDFNRMTISMDLVRPFSGGARPVLGAQSAKPSGWSSFQGVRLSNLEQLLEESLWDNDHHGQRGPPGHMLFNWMGNEIERLVAVPIQRQDVPPRPDMSTSTGSESQLQNKCRIVEATTGDSPKEMQERKHLKRKSNSEEHTDSSSHQQRAETKPSDAKDEANTNPTTFSDLPLEVHRLIFDQIDLIEDTVCLGLASKYLWTIAKNHLHTYYASFLGRWAAQRIVFVGDDVETMDFPPGLFSAEELDELPTTVDIPYNYEFPEPPLETYDPAFKSTYRDIIAEEATYFPQDQPWILRNLTAGEFVRSEAIALKREFIHGPFIDGFGFGQLIISRICWSTDPCDSIDCPIAIHRGVWAGHAFEIITLAKHRAETTETEWRDVSEEVAEEIAIICESKYGPDWHEIICKRFFDGGDASRNIVDPHLTPFRRPI</sequence>
<name>A0A0F9ZX41_TRIHA</name>
<accession>A0A0F9ZX41</accession>
<dbReference type="OrthoDB" id="4887794at2759"/>
<feature type="region of interest" description="Disordered" evidence="1">
    <location>
        <begin position="796"/>
        <end position="874"/>
    </location>
</feature>
<dbReference type="AlphaFoldDB" id="A0A0F9ZX41"/>
<reference evidence="3" key="1">
    <citation type="journal article" date="2015" name="Genome Announc.">
        <title>Draft whole-genome sequence of the biocontrol agent Trichoderma harzianum T6776.</title>
        <authorList>
            <person name="Baroncelli R."/>
            <person name="Piaggeschi G."/>
            <person name="Fiorini L."/>
            <person name="Bertolini E."/>
            <person name="Zapparata A."/>
            <person name="Pe M.E."/>
            <person name="Sarrocco S."/>
            <person name="Vannacci G."/>
        </authorList>
    </citation>
    <scope>NUCLEOTIDE SEQUENCE [LARGE SCALE GENOMIC DNA]</scope>
    <source>
        <strain evidence="3">T6776</strain>
    </source>
</reference>
<evidence type="ECO:0000256" key="1">
    <source>
        <dbReference type="SAM" id="MobiDB-lite"/>
    </source>
</evidence>
<proteinExistence type="predicted"/>
<organism evidence="2 3">
    <name type="scientific">Trichoderma harzianum</name>
    <name type="common">Hypocrea lixii</name>
    <dbReference type="NCBI Taxonomy" id="5544"/>
    <lineage>
        <taxon>Eukaryota</taxon>
        <taxon>Fungi</taxon>
        <taxon>Dikarya</taxon>
        <taxon>Ascomycota</taxon>
        <taxon>Pezizomycotina</taxon>
        <taxon>Sordariomycetes</taxon>
        <taxon>Hypocreomycetidae</taxon>
        <taxon>Hypocreales</taxon>
        <taxon>Hypocreaceae</taxon>
        <taxon>Trichoderma</taxon>
    </lineage>
</organism>
<evidence type="ECO:0000313" key="2">
    <source>
        <dbReference type="EMBL" id="KKP04577.1"/>
    </source>
</evidence>
<comment type="caution">
    <text evidence="2">The sequence shown here is derived from an EMBL/GenBank/DDBJ whole genome shotgun (WGS) entry which is preliminary data.</text>
</comment>
<protein>
    <recommendedName>
        <fullName evidence="4">F-box domain-containing protein</fullName>
    </recommendedName>
</protein>